<feature type="region of interest" description="Disordered" evidence="1">
    <location>
        <begin position="79"/>
        <end position="104"/>
    </location>
</feature>
<dbReference type="RefSeq" id="WP_059037518.1">
    <property type="nucleotide sequence ID" value="NZ_JAADZU010000034.1"/>
</dbReference>
<evidence type="ECO:0000313" key="4">
    <source>
        <dbReference type="Proteomes" id="UP000466307"/>
    </source>
</evidence>
<accession>A0A7K3LPV6</accession>
<gene>
    <name evidence="3" type="ORF">GYA93_11845</name>
</gene>
<feature type="domain" description="Protein NO VEIN C-terminal" evidence="2">
    <location>
        <begin position="328"/>
        <end position="373"/>
    </location>
</feature>
<dbReference type="EMBL" id="JAADZU010000034">
    <property type="protein sequence ID" value="NDK90269.1"/>
    <property type="molecule type" value="Genomic_DNA"/>
</dbReference>
<keyword evidence="4" id="KW-1185">Reference proteome</keyword>
<comment type="caution">
    <text evidence="3">The sequence shown here is derived from an EMBL/GenBank/DDBJ whole genome shotgun (WGS) entry which is preliminary data.</text>
</comment>
<evidence type="ECO:0000259" key="2">
    <source>
        <dbReference type="Pfam" id="PF13020"/>
    </source>
</evidence>
<dbReference type="Proteomes" id="UP000466307">
    <property type="component" value="Unassembled WGS sequence"/>
</dbReference>
<name>A0A7K3LPV6_9ACTN</name>
<dbReference type="InterPro" id="IPR024975">
    <property type="entry name" value="NOV_C"/>
</dbReference>
<protein>
    <submittedName>
        <fullName evidence="3">DUF3883 domain-containing protein</fullName>
    </submittedName>
</protein>
<reference evidence="3 4" key="1">
    <citation type="submission" date="2020-01" db="EMBL/GenBank/DDBJ databases">
        <title>Investigation of new actinobacteria for the biodesulphurisation of diesel fuel.</title>
        <authorList>
            <person name="Athi Narayanan S.M."/>
        </authorList>
    </citation>
    <scope>NUCLEOTIDE SEQUENCE [LARGE SCALE GENOMIC DNA]</scope>
    <source>
        <strain evidence="3 4">213E</strain>
    </source>
</reference>
<sequence length="426" mass="47483">MATQYGWWRTFEHFCVPESAPVAVSSDLDRVEAHLRDNTAGYGRSPVIGSDDGAGWRIAFVARKSQLDDIRVARPGQAAKYDAARAGGPRGNRGDVPPVDETSVAPVDLDSSAKVSRVWMEVRRDNNTDDFGEWLYSYRYREDGSARPAFARVEQLQPDDHVLHYWRHAIHGMSVVECAPQVDGDDVRVQLRDFVLFPEPVTLDLLRDHTTSIVDVYHQTRSVRRYQQFPFQIDHPSSSEPTLHGAAVTYLSAVPPALIPAVPLLSAQYVSAVLASEQEDLPELREAVRGPQGRGPADPRLRRAIELHAEDMAIALLDSEGFTEIERIGKPYDLRATGGGHDELHVEVKGSSQAIDTVVLTRNEVIHADDHTTSLVVVDQIEVAITEDGYNCTGGKVRRWDLWVPERNALAPLQFEYQLPDEVVVE</sequence>
<dbReference type="Pfam" id="PF13020">
    <property type="entry name" value="NOV_C"/>
    <property type="match status" value="1"/>
</dbReference>
<evidence type="ECO:0000256" key="1">
    <source>
        <dbReference type="SAM" id="MobiDB-lite"/>
    </source>
</evidence>
<proteinExistence type="predicted"/>
<evidence type="ECO:0000313" key="3">
    <source>
        <dbReference type="EMBL" id="NDK90269.1"/>
    </source>
</evidence>
<dbReference type="AlphaFoldDB" id="A0A7K3LPV6"/>
<organism evidence="3 4">
    <name type="scientific">Gordonia desulfuricans</name>
    <dbReference type="NCBI Taxonomy" id="89051"/>
    <lineage>
        <taxon>Bacteria</taxon>
        <taxon>Bacillati</taxon>
        <taxon>Actinomycetota</taxon>
        <taxon>Actinomycetes</taxon>
        <taxon>Mycobacteriales</taxon>
        <taxon>Gordoniaceae</taxon>
        <taxon>Gordonia</taxon>
    </lineage>
</organism>